<keyword evidence="2" id="KW-1133">Transmembrane helix</keyword>
<keyword evidence="2" id="KW-0812">Transmembrane</keyword>
<dbReference type="Proteomes" id="UP001241758">
    <property type="component" value="Unassembled WGS sequence"/>
</dbReference>
<evidence type="ECO:0000313" key="4">
    <source>
        <dbReference type="Proteomes" id="UP001241758"/>
    </source>
</evidence>
<evidence type="ECO:0000256" key="2">
    <source>
        <dbReference type="SAM" id="Phobius"/>
    </source>
</evidence>
<comment type="caution">
    <text evidence="3">The sequence shown here is derived from an EMBL/GenBank/DDBJ whole genome shotgun (WGS) entry which is preliminary data.</text>
</comment>
<organism evidence="3 4">
    <name type="scientific">Actinoplanes sandaracinus</name>
    <dbReference type="NCBI Taxonomy" id="3045177"/>
    <lineage>
        <taxon>Bacteria</taxon>
        <taxon>Bacillati</taxon>
        <taxon>Actinomycetota</taxon>
        <taxon>Actinomycetes</taxon>
        <taxon>Micromonosporales</taxon>
        <taxon>Micromonosporaceae</taxon>
        <taxon>Actinoplanes</taxon>
    </lineage>
</organism>
<keyword evidence="2" id="KW-0472">Membrane</keyword>
<reference evidence="3 4" key="1">
    <citation type="submission" date="2023-05" db="EMBL/GenBank/DDBJ databases">
        <title>Actinoplanes sp. NEAU-A12 genome sequencing.</title>
        <authorList>
            <person name="Wang Z.-S."/>
        </authorList>
    </citation>
    <scope>NUCLEOTIDE SEQUENCE [LARGE SCALE GENOMIC DNA]</scope>
    <source>
        <strain evidence="3 4">NEAU-A12</strain>
    </source>
</reference>
<protein>
    <submittedName>
        <fullName evidence="3">Uncharacterized protein</fullName>
    </submittedName>
</protein>
<evidence type="ECO:0000313" key="3">
    <source>
        <dbReference type="EMBL" id="MDI6102031.1"/>
    </source>
</evidence>
<evidence type="ECO:0000256" key="1">
    <source>
        <dbReference type="SAM" id="MobiDB-lite"/>
    </source>
</evidence>
<keyword evidence="4" id="KW-1185">Reference proteome</keyword>
<dbReference type="EMBL" id="JASCTH010000017">
    <property type="protein sequence ID" value="MDI6102031.1"/>
    <property type="molecule type" value="Genomic_DNA"/>
</dbReference>
<accession>A0ABT6WQL9</accession>
<dbReference type="RefSeq" id="WP_282763031.1">
    <property type="nucleotide sequence ID" value="NZ_JASCTH010000017.1"/>
</dbReference>
<gene>
    <name evidence="3" type="ORF">QLQ12_25765</name>
</gene>
<feature type="compositionally biased region" description="Low complexity" evidence="1">
    <location>
        <begin position="1"/>
        <end position="10"/>
    </location>
</feature>
<name>A0ABT6WQL9_9ACTN</name>
<feature type="region of interest" description="Disordered" evidence="1">
    <location>
        <begin position="1"/>
        <end position="27"/>
    </location>
</feature>
<feature type="transmembrane region" description="Helical" evidence="2">
    <location>
        <begin position="78"/>
        <end position="97"/>
    </location>
</feature>
<sequence length="145" mass="15409">MTFPSGDPWGAPTPPPEPETPGSVAPAATGPVIVEISEIQVTSTLVLTPVGDLPLAGSRWQVTDHWITQRRTPTWAKVAAFVGICLTGGLSLLILLYKEPVPQGTVNVTVTSGQHQYVARIPVHHDGDVTAINQQVNYVRSLAAL</sequence>
<proteinExistence type="predicted"/>